<evidence type="ECO:0000259" key="4">
    <source>
        <dbReference type="PROSITE" id="PS01124"/>
    </source>
</evidence>
<dbReference type="RefSeq" id="WP_251500885.1">
    <property type="nucleotide sequence ID" value="NZ_CAJSLV010000114.1"/>
</dbReference>
<organism evidence="5 6">
    <name type="scientific">Actinacidiphila cocklensis</name>
    <dbReference type="NCBI Taxonomy" id="887465"/>
    <lineage>
        <taxon>Bacteria</taxon>
        <taxon>Bacillati</taxon>
        <taxon>Actinomycetota</taxon>
        <taxon>Actinomycetes</taxon>
        <taxon>Kitasatosporales</taxon>
        <taxon>Streptomycetaceae</taxon>
        <taxon>Actinacidiphila</taxon>
    </lineage>
</organism>
<accession>A0A9W4EBQ9</accession>
<gene>
    <name evidence="5" type="ORF">SCOCK_80054</name>
</gene>
<dbReference type="EMBL" id="CAJSLV010000114">
    <property type="protein sequence ID" value="CAG6398899.1"/>
    <property type="molecule type" value="Genomic_DNA"/>
</dbReference>
<dbReference type="PRINTS" id="PR00032">
    <property type="entry name" value="HTHARAC"/>
</dbReference>
<protein>
    <submittedName>
        <fullName evidence="5">AraC family transcriptional regulator</fullName>
    </submittedName>
</protein>
<dbReference type="InterPro" id="IPR009057">
    <property type="entry name" value="Homeodomain-like_sf"/>
</dbReference>
<keyword evidence="1" id="KW-0805">Transcription regulation</keyword>
<dbReference type="Pfam" id="PF12833">
    <property type="entry name" value="HTH_18"/>
    <property type="match status" value="1"/>
</dbReference>
<dbReference type="InterPro" id="IPR003313">
    <property type="entry name" value="AraC-bd"/>
</dbReference>
<dbReference type="Pfam" id="PF02311">
    <property type="entry name" value="AraC_binding"/>
    <property type="match status" value="1"/>
</dbReference>
<evidence type="ECO:0000313" key="6">
    <source>
        <dbReference type="Proteomes" id="UP001152519"/>
    </source>
</evidence>
<dbReference type="PANTHER" id="PTHR43280">
    <property type="entry name" value="ARAC-FAMILY TRANSCRIPTIONAL REGULATOR"/>
    <property type="match status" value="1"/>
</dbReference>
<keyword evidence="2" id="KW-0238">DNA-binding</keyword>
<dbReference type="CDD" id="cd06976">
    <property type="entry name" value="cupin_MtlR-like_N"/>
    <property type="match status" value="1"/>
</dbReference>
<evidence type="ECO:0000313" key="5">
    <source>
        <dbReference type="EMBL" id="CAG6398899.1"/>
    </source>
</evidence>
<dbReference type="GO" id="GO:0003700">
    <property type="term" value="F:DNA-binding transcription factor activity"/>
    <property type="evidence" value="ECO:0007669"/>
    <property type="project" value="InterPro"/>
</dbReference>
<keyword evidence="6" id="KW-1185">Reference proteome</keyword>
<comment type="caution">
    <text evidence="5">The sequence shown here is derived from an EMBL/GenBank/DDBJ whole genome shotgun (WGS) entry which is preliminary data.</text>
</comment>
<name>A0A9W4EBQ9_9ACTN</name>
<dbReference type="InterPro" id="IPR037923">
    <property type="entry name" value="HTH-like"/>
</dbReference>
<sequence length="285" mass="31704">MKPRFEQPPTLDGSTFVSYIRREDAFGFGWHHHREYELTLITEGTGTRYVGTTVERYQPGDLVLLGPDLPHTFTSEPYEGAAEAAVTQFRHDFLGPGFFALPQFRVLDDLLARSSRGLSFGRVSEEMRALVARLPLLGAAAQTTALLDVLCRLAPGATARPLTGPGYAPAPGTVVRDRIDAVCRHLQQSHTGPVHHEDVAALVHMSPTSFSRFFRNAMGRTLTDYVNQLRVETACALLTGTPLPVTEVAARSGYRNLSNFNRRFRELKGLRPTEYRAAHLRRTTE</sequence>
<dbReference type="SUPFAM" id="SSF46689">
    <property type="entry name" value="Homeodomain-like"/>
    <property type="match status" value="2"/>
</dbReference>
<evidence type="ECO:0000256" key="2">
    <source>
        <dbReference type="ARBA" id="ARBA00023125"/>
    </source>
</evidence>
<dbReference type="InterPro" id="IPR020449">
    <property type="entry name" value="Tscrpt_reg_AraC-type_HTH"/>
</dbReference>
<feature type="domain" description="HTH araC/xylS-type" evidence="4">
    <location>
        <begin position="180"/>
        <end position="278"/>
    </location>
</feature>
<proteinExistence type="predicted"/>
<dbReference type="SMART" id="SM00342">
    <property type="entry name" value="HTH_ARAC"/>
    <property type="match status" value="1"/>
</dbReference>
<dbReference type="Gene3D" id="1.10.10.60">
    <property type="entry name" value="Homeodomain-like"/>
    <property type="match status" value="2"/>
</dbReference>
<dbReference type="InterPro" id="IPR018060">
    <property type="entry name" value="HTH_AraC"/>
</dbReference>
<dbReference type="InterPro" id="IPR014710">
    <property type="entry name" value="RmlC-like_jellyroll"/>
</dbReference>
<dbReference type="AlphaFoldDB" id="A0A9W4EBQ9"/>
<evidence type="ECO:0000256" key="3">
    <source>
        <dbReference type="ARBA" id="ARBA00023163"/>
    </source>
</evidence>
<keyword evidence="3" id="KW-0804">Transcription</keyword>
<dbReference type="Gene3D" id="2.60.120.10">
    <property type="entry name" value="Jelly Rolls"/>
    <property type="match status" value="1"/>
</dbReference>
<dbReference type="PANTHER" id="PTHR43280:SF27">
    <property type="entry name" value="TRANSCRIPTIONAL REGULATOR MTLR"/>
    <property type="match status" value="1"/>
</dbReference>
<evidence type="ECO:0000256" key="1">
    <source>
        <dbReference type="ARBA" id="ARBA00023015"/>
    </source>
</evidence>
<dbReference type="Proteomes" id="UP001152519">
    <property type="component" value="Unassembled WGS sequence"/>
</dbReference>
<reference evidence="5" key="1">
    <citation type="submission" date="2021-05" db="EMBL/GenBank/DDBJ databases">
        <authorList>
            <person name="Arsene-Ploetze F."/>
        </authorList>
    </citation>
    <scope>NUCLEOTIDE SEQUENCE</scope>
    <source>
        <strain evidence="5">DSM 42138</strain>
    </source>
</reference>
<dbReference type="GO" id="GO:0043565">
    <property type="term" value="F:sequence-specific DNA binding"/>
    <property type="evidence" value="ECO:0007669"/>
    <property type="project" value="InterPro"/>
</dbReference>
<dbReference type="SUPFAM" id="SSF51215">
    <property type="entry name" value="Regulatory protein AraC"/>
    <property type="match status" value="1"/>
</dbReference>
<dbReference type="PROSITE" id="PS01124">
    <property type="entry name" value="HTH_ARAC_FAMILY_2"/>
    <property type="match status" value="1"/>
</dbReference>